<name>A0A1I8BWS4_MELHA</name>
<dbReference type="AlphaFoldDB" id="A0A1I8BWS4"/>
<evidence type="ECO:0000256" key="1">
    <source>
        <dbReference type="SAM" id="Coils"/>
    </source>
</evidence>
<organism evidence="3 4">
    <name type="scientific">Meloidogyne hapla</name>
    <name type="common">Root-knot nematode worm</name>
    <dbReference type="NCBI Taxonomy" id="6305"/>
    <lineage>
        <taxon>Eukaryota</taxon>
        <taxon>Metazoa</taxon>
        <taxon>Ecdysozoa</taxon>
        <taxon>Nematoda</taxon>
        <taxon>Chromadorea</taxon>
        <taxon>Rhabditida</taxon>
        <taxon>Tylenchina</taxon>
        <taxon>Tylenchomorpha</taxon>
        <taxon>Tylenchoidea</taxon>
        <taxon>Meloidogynidae</taxon>
        <taxon>Meloidogyninae</taxon>
        <taxon>Meloidogyne</taxon>
    </lineage>
</organism>
<dbReference type="Proteomes" id="UP000095281">
    <property type="component" value="Unplaced"/>
</dbReference>
<evidence type="ECO:0000256" key="2">
    <source>
        <dbReference type="SAM" id="MobiDB-lite"/>
    </source>
</evidence>
<feature type="region of interest" description="Disordered" evidence="2">
    <location>
        <begin position="272"/>
        <end position="292"/>
    </location>
</feature>
<keyword evidence="3" id="KW-1185">Reference proteome</keyword>
<evidence type="ECO:0000313" key="3">
    <source>
        <dbReference type="Proteomes" id="UP000095281"/>
    </source>
</evidence>
<feature type="region of interest" description="Disordered" evidence="2">
    <location>
        <begin position="1"/>
        <end position="33"/>
    </location>
</feature>
<accession>A0A1I8BWS4</accession>
<feature type="compositionally biased region" description="Polar residues" evidence="2">
    <location>
        <begin position="1"/>
        <end position="30"/>
    </location>
</feature>
<protein>
    <submittedName>
        <fullName evidence="4">Uncharacterized protein</fullName>
    </submittedName>
</protein>
<sequence>MNMSKNVSFASPMSPQIHSNNTPSDTASNDETSKCPGCDQLKNEIKYTKNAWKNHCRLEVDKARKHYKDLYEEEKKKNIALTNKVNELATDIKVKEKLCYDANANLAKEKKEKEANSQLIKENENLPLILERAINLILENKRYRAEAEELHLEFNNLLKKSLADVTCQTDISGDNATNIIAHIEEVSIKKNQLDVAIARLLEVARPSDSPILATNEVNFVGEHFHYSHGLKHNRLERCDTLSPPSWEIQSDGPAYDGAADSDIEFLEETQGPKAFTPEKNIDGGSPNSVKSRKRRLLSGKENAVHFNGDTEIPVLSNNMDMNCESSNTQRMITALNKFLKKFDEDSSKTSFDIIDEFIKQESHSFTFDAIDIDCIKDVLRGYVDDWKLGKK</sequence>
<feature type="coiled-coil region" evidence="1">
    <location>
        <begin position="71"/>
        <end position="160"/>
    </location>
</feature>
<dbReference type="WBParaSite" id="MhA1_Contig728.frz3.gene2">
    <property type="protein sequence ID" value="MhA1_Contig728.frz3.gene2"/>
    <property type="gene ID" value="MhA1_Contig728.frz3.gene2"/>
</dbReference>
<keyword evidence="1" id="KW-0175">Coiled coil</keyword>
<reference evidence="4" key="1">
    <citation type="submission" date="2016-11" db="UniProtKB">
        <authorList>
            <consortium name="WormBaseParasite"/>
        </authorList>
    </citation>
    <scope>IDENTIFICATION</scope>
</reference>
<proteinExistence type="predicted"/>
<evidence type="ECO:0000313" key="4">
    <source>
        <dbReference type="WBParaSite" id="MhA1_Contig728.frz3.gene2"/>
    </source>
</evidence>